<evidence type="ECO:0000256" key="1">
    <source>
        <dbReference type="ARBA" id="ARBA00001946"/>
    </source>
</evidence>
<keyword evidence="7" id="KW-0800">Toxin</keyword>
<dbReference type="EMBL" id="MVHE01000034">
    <property type="protein sequence ID" value="ORA18478.1"/>
    <property type="molecule type" value="Genomic_DNA"/>
</dbReference>
<sequence length="144" mass="15317">MPLVYFDASAFVKLLTTETGSSLASTLWDGCDAALSSRLAYPEVRAALAAAARNHDLTESELTETERDWEDFWAATRPVELTATVEQHAGRLARAHALRGADAVHLASALAVGVPGLIVAVWDRRLHTGAQAAGCRVAPAQLDP</sequence>
<keyword evidence="4 7" id="KW-0479">Metal-binding</keyword>
<evidence type="ECO:0000259" key="8">
    <source>
        <dbReference type="Pfam" id="PF01850"/>
    </source>
</evidence>
<evidence type="ECO:0000256" key="3">
    <source>
        <dbReference type="ARBA" id="ARBA00022722"/>
    </source>
</evidence>
<evidence type="ECO:0000256" key="2">
    <source>
        <dbReference type="ARBA" id="ARBA00022649"/>
    </source>
</evidence>
<evidence type="ECO:0000256" key="7">
    <source>
        <dbReference type="HAMAP-Rule" id="MF_00265"/>
    </source>
</evidence>
<dbReference type="Pfam" id="PF01850">
    <property type="entry name" value="PIN"/>
    <property type="match status" value="1"/>
</dbReference>
<evidence type="ECO:0000313" key="10">
    <source>
        <dbReference type="Proteomes" id="UP000192284"/>
    </source>
</evidence>
<dbReference type="AlphaFoldDB" id="A0A1W9ZM05"/>
<evidence type="ECO:0000256" key="6">
    <source>
        <dbReference type="ARBA" id="ARBA00022842"/>
    </source>
</evidence>
<dbReference type="CDD" id="cd09874">
    <property type="entry name" value="PIN_MT3492-like"/>
    <property type="match status" value="1"/>
</dbReference>
<feature type="binding site" evidence="7">
    <location>
        <position position="7"/>
    </location>
    <ligand>
        <name>Mg(2+)</name>
        <dbReference type="ChEBI" id="CHEBI:18420"/>
    </ligand>
</feature>
<keyword evidence="6 7" id="KW-0460">Magnesium</keyword>
<comment type="caution">
    <text evidence="9">The sequence shown here is derived from an EMBL/GenBank/DDBJ whole genome shotgun (WGS) entry which is preliminary data.</text>
</comment>
<protein>
    <recommendedName>
        <fullName evidence="7">Ribonuclease VapC</fullName>
        <shortName evidence="7">RNase VapC</shortName>
        <ecNumber evidence="7">3.1.-.-</ecNumber>
    </recommendedName>
    <alternativeName>
        <fullName evidence="7">Toxin VapC</fullName>
    </alternativeName>
</protein>
<evidence type="ECO:0000313" key="9">
    <source>
        <dbReference type="EMBL" id="ORA18478.1"/>
    </source>
</evidence>
<keyword evidence="10" id="KW-1185">Reference proteome</keyword>
<dbReference type="Proteomes" id="UP000192284">
    <property type="component" value="Unassembled WGS sequence"/>
</dbReference>
<dbReference type="Gene3D" id="3.40.50.1010">
    <property type="entry name" value="5'-nuclease"/>
    <property type="match status" value="1"/>
</dbReference>
<dbReference type="GO" id="GO:0004540">
    <property type="term" value="F:RNA nuclease activity"/>
    <property type="evidence" value="ECO:0007669"/>
    <property type="project" value="InterPro"/>
</dbReference>
<keyword evidence="5 7" id="KW-0378">Hydrolase</keyword>
<comment type="function">
    <text evidence="7">Toxic component of a toxin-antitoxin (TA) system. An RNase.</text>
</comment>
<organism evidence="9 10">
    <name type="scientific">Mycobacterium angelicum</name>
    <dbReference type="NCBI Taxonomy" id="470074"/>
    <lineage>
        <taxon>Bacteria</taxon>
        <taxon>Bacillati</taxon>
        <taxon>Actinomycetota</taxon>
        <taxon>Actinomycetes</taxon>
        <taxon>Mycobacteriales</taxon>
        <taxon>Mycobacteriaceae</taxon>
        <taxon>Mycobacterium</taxon>
    </lineage>
</organism>
<comment type="similarity">
    <text evidence="7">Belongs to the PINc/VapC protein family.</text>
</comment>
<reference evidence="9 10" key="1">
    <citation type="submission" date="2017-02" db="EMBL/GenBank/DDBJ databases">
        <title>The new phylogeny of genus Mycobacterium.</title>
        <authorList>
            <person name="Tortoli E."/>
            <person name="Trovato A."/>
            <person name="Cirillo D.M."/>
        </authorList>
    </citation>
    <scope>NUCLEOTIDE SEQUENCE [LARGE SCALE GENOMIC DNA]</scope>
    <source>
        <strain evidence="9 10">DSM 45057</strain>
    </source>
</reference>
<evidence type="ECO:0000256" key="5">
    <source>
        <dbReference type="ARBA" id="ARBA00022801"/>
    </source>
</evidence>
<dbReference type="OrthoDB" id="1525146at2"/>
<dbReference type="EC" id="3.1.-.-" evidence="7"/>
<evidence type="ECO:0000256" key="4">
    <source>
        <dbReference type="ARBA" id="ARBA00022723"/>
    </source>
</evidence>
<keyword evidence="2 7" id="KW-1277">Toxin-antitoxin system</keyword>
<gene>
    <name evidence="7" type="primary">vapC</name>
    <name evidence="9" type="ORF">BST12_18605</name>
</gene>
<comment type="cofactor">
    <cofactor evidence="1 7">
        <name>Mg(2+)</name>
        <dbReference type="ChEBI" id="CHEBI:18420"/>
    </cofactor>
</comment>
<proteinExistence type="inferred from homology"/>
<feature type="domain" description="PIN" evidence="8">
    <location>
        <begin position="4"/>
        <end position="115"/>
    </location>
</feature>
<feature type="binding site" evidence="7">
    <location>
        <position position="102"/>
    </location>
    <ligand>
        <name>Mg(2+)</name>
        <dbReference type="ChEBI" id="CHEBI:18420"/>
    </ligand>
</feature>
<dbReference type="GO" id="GO:0090729">
    <property type="term" value="F:toxin activity"/>
    <property type="evidence" value="ECO:0007669"/>
    <property type="project" value="UniProtKB-KW"/>
</dbReference>
<accession>A0A1W9ZM05</accession>
<dbReference type="RefSeq" id="WP_083114595.1">
    <property type="nucleotide sequence ID" value="NZ_JACKTS010000021.1"/>
</dbReference>
<dbReference type="HAMAP" id="MF_00265">
    <property type="entry name" value="VapC_Nob1"/>
    <property type="match status" value="1"/>
</dbReference>
<dbReference type="GO" id="GO:0016787">
    <property type="term" value="F:hydrolase activity"/>
    <property type="evidence" value="ECO:0007669"/>
    <property type="project" value="UniProtKB-KW"/>
</dbReference>
<name>A0A1W9ZM05_MYCAN</name>
<dbReference type="InterPro" id="IPR002716">
    <property type="entry name" value="PIN_dom"/>
</dbReference>
<dbReference type="SUPFAM" id="SSF88723">
    <property type="entry name" value="PIN domain-like"/>
    <property type="match status" value="1"/>
</dbReference>
<keyword evidence="3 7" id="KW-0540">Nuclease</keyword>
<dbReference type="InterPro" id="IPR029060">
    <property type="entry name" value="PIN-like_dom_sf"/>
</dbReference>
<dbReference type="InterPro" id="IPR022907">
    <property type="entry name" value="VapC_family"/>
</dbReference>
<dbReference type="GO" id="GO:0000287">
    <property type="term" value="F:magnesium ion binding"/>
    <property type="evidence" value="ECO:0007669"/>
    <property type="project" value="UniProtKB-UniRule"/>
</dbReference>